<dbReference type="GeneID" id="41959422"/>
<dbReference type="Gene3D" id="3.40.50.300">
    <property type="entry name" value="P-loop containing nucleotide triphosphate hydrolases"/>
    <property type="match status" value="1"/>
</dbReference>
<dbReference type="PRINTS" id="PR00449">
    <property type="entry name" value="RASTRNSFRMNG"/>
</dbReference>
<dbReference type="SMART" id="SM00174">
    <property type="entry name" value="RHO"/>
    <property type="match status" value="1"/>
</dbReference>
<gene>
    <name evidence="4" type="ORF">PgNI_04468</name>
</gene>
<dbReference type="Pfam" id="PF00071">
    <property type="entry name" value="Ras"/>
    <property type="match status" value="1"/>
</dbReference>
<name>A0A6P8BAF4_PYRGI</name>
<dbReference type="FunFam" id="3.40.50.300:FF:001447">
    <property type="entry name" value="Ras-related protein Rab-1B"/>
    <property type="match status" value="1"/>
</dbReference>
<sequence>MDPDNASTTATPVKIILLGSHGVGKSSIVTRFIFDKYEADALTRIPCDHLTKTLGIADVQGAWARYFKVSVADTAGQERFGTLSPQYYRWADGAVIVYDITNRKSYEEATGKWLEEARRYEGLRDCLVLVGNKLDLAETRREVSSEEAVKFAC</sequence>
<dbReference type="InterPro" id="IPR005225">
    <property type="entry name" value="Small_GTP-bd"/>
</dbReference>
<dbReference type="Proteomes" id="UP000515153">
    <property type="component" value="Unplaced"/>
</dbReference>
<reference evidence="4" key="2">
    <citation type="submission" date="2019-10" db="EMBL/GenBank/DDBJ databases">
        <authorList>
            <consortium name="NCBI Genome Project"/>
        </authorList>
    </citation>
    <scope>NUCLEOTIDE SEQUENCE</scope>
    <source>
        <strain evidence="4">NI907</strain>
    </source>
</reference>
<dbReference type="SMART" id="SM00173">
    <property type="entry name" value="RAS"/>
    <property type="match status" value="1"/>
</dbReference>
<dbReference type="SUPFAM" id="SSF52540">
    <property type="entry name" value="P-loop containing nucleoside triphosphate hydrolases"/>
    <property type="match status" value="1"/>
</dbReference>
<dbReference type="GO" id="GO:0003924">
    <property type="term" value="F:GTPase activity"/>
    <property type="evidence" value="ECO:0007669"/>
    <property type="project" value="InterPro"/>
</dbReference>
<dbReference type="KEGG" id="pgri:PgNI_04468"/>
<dbReference type="NCBIfam" id="TIGR00231">
    <property type="entry name" value="small_GTP"/>
    <property type="match status" value="1"/>
</dbReference>
<organism evidence="3 4">
    <name type="scientific">Pyricularia grisea</name>
    <name type="common">Crabgrass-specific blast fungus</name>
    <name type="synonym">Magnaporthe grisea</name>
    <dbReference type="NCBI Taxonomy" id="148305"/>
    <lineage>
        <taxon>Eukaryota</taxon>
        <taxon>Fungi</taxon>
        <taxon>Dikarya</taxon>
        <taxon>Ascomycota</taxon>
        <taxon>Pezizomycotina</taxon>
        <taxon>Sordariomycetes</taxon>
        <taxon>Sordariomycetidae</taxon>
        <taxon>Magnaporthales</taxon>
        <taxon>Pyriculariaceae</taxon>
        <taxon>Pyricularia</taxon>
    </lineage>
</organism>
<proteinExistence type="predicted"/>
<dbReference type="PROSITE" id="PS51421">
    <property type="entry name" value="RAS"/>
    <property type="match status" value="1"/>
</dbReference>
<dbReference type="SMART" id="SM00175">
    <property type="entry name" value="RAB"/>
    <property type="match status" value="1"/>
</dbReference>
<keyword evidence="1" id="KW-0547">Nucleotide-binding</keyword>
<reference evidence="4" key="1">
    <citation type="journal article" date="2019" name="Mol. Biol. Evol.">
        <title>Blast fungal genomes show frequent chromosomal changes, gene gains and losses, and effector gene turnover.</title>
        <authorList>
            <person name="Gomez Luciano L.B."/>
            <person name="Jason Tsai I."/>
            <person name="Chuma I."/>
            <person name="Tosa Y."/>
            <person name="Chen Y.H."/>
            <person name="Li J.Y."/>
            <person name="Li M.Y."/>
            <person name="Jade Lu M.Y."/>
            <person name="Nakayashiki H."/>
            <person name="Li W.H."/>
        </authorList>
    </citation>
    <scope>NUCLEOTIDE SEQUENCE</scope>
    <source>
        <strain evidence="4">NI907</strain>
    </source>
</reference>
<dbReference type="InterPro" id="IPR027417">
    <property type="entry name" value="P-loop_NTPase"/>
</dbReference>
<dbReference type="PANTHER" id="PTHR47977">
    <property type="entry name" value="RAS-RELATED PROTEIN RAB"/>
    <property type="match status" value="1"/>
</dbReference>
<dbReference type="InterPro" id="IPR050227">
    <property type="entry name" value="Rab"/>
</dbReference>
<dbReference type="InterPro" id="IPR001806">
    <property type="entry name" value="Small_GTPase"/>
</dbReference>
<keyword evidence="3" id="KW-1185">Reference proteome</keyword>
<dbReference type="AlphaFoldDB" id="A0A6P8BAF4"/>
<evidence type="ECO:0000313" key="4">
    <source>
        <dbReference type="RefSeq" id="XP_030984168.1"/>
    </source>
</evidence>
<reference evidence="4" key="3">
    <citation type="submission" date="2025-08" db="UniProtKB">
        <authorList>
            <consortium name="RefSeq"/>
        </authorList>
    </citation>
    <scope>IDENTIFICATION</scope>
    <source>
        <strain evidence="4">NI907</strain>
    </source>
</reference>
<dbReference type="RefSeq" id="XP_030984168.1">
    <property type="nucleotide sequence ID" value="XM_031124513.1"/>
</dbReference>
<keyword evidence="2" id="KW-0342">GTP-binding</keyword>
<protein>
    <submittedName>
        <fullName evidence="4">Uncharacterized protein</fullName>
    </submittedName>
</protein>
<evidence type="ECO:0000256" key="1">
    <source>
        <dbReference type="ARBA" id="ARBA00022741"/>
    </source>
</evidence>
<dbReference type="PROSITE" id="PS51419">
    <property type="entry name" value="RAB"/>
    <property type="match status" value="1"/>
</dbReference>
<dbReference type="CDD" id="cd00154">
    <property type="entry name" value="Rab"/>
    <property type="match status" value="1"/>
</dbReference>
<evidence type="ECO:0000313" key="3">
    <source>
        <dbReference type="Proteomes" id="UP000515153"/>
    </source>
</evidence>
<evidence type="ECO:0000256" key="2">
    <source>
        <dbReference type="ARBA" id="ARBA00023134"/>
    </source>
</evidence>
<dbReference type="GO" id="GO:0005525">
    <property type="term" value="F:GTP binding"/>
    <property type="evidence" value="ECO:0007669"/>
    <property type="project" value="UniProtKB-KW"/>
</dbReference>
<accession>A0A6P8BAF4</accession>